<evidence type="ECO:0000256" key="1">
    <source>
        <dbReference type="ARBA" id="ARBA00010718"/>
    </source>
</evidence>
<keyword evidence="6" id="KW-1185">Reference proteome</keyword>
<evidence type="ECO:0000313" key="6">
    <source>
        <dbReference type="Proteomes" id="UP000504633"/>
    </source>
</evidence>
<dbReference type="AlphaFoldDB" id="A0A6J1LRS8"/>
<comment type="cofactor">
    <cofactor evidence="4">
        <name>Zn(2+)</name>
        <dbReference type="ChEBI" id="CHEBI:29105"/>
    </cofactor>
</comment>
<feature type="signal peptide" evidence="4">
    <location>
        <begin position="1"/>
        <end position="24"/>
    </location>
</feature>
<dbReference type="SMART" id="SM01057">
    <property type="entry name" value="Carb_anhydrase"/>
    <property type="match status" value="1"/>
</dbReference>
<keyword evidence="2 4" id="KW-0479">Metal-binding</keyword>
<keyword evidence="3 4" id="KW-0862">Zinc</keyword>
<dbReference type="GO" id="GO:0008270">
    <property type="term" value="F:zinc ion binding"/>
    <property type="evidence" value="ECO:0007669"/>
    <property type="project" value="UniProtKB-UniRule"/>
</dbReference>
<feature type="chain" id="PRO_5027134620" description="Carbonic anhydrase" evidence="4">
    <location>
        <begin position="25"/>
        <end position="314"/>
    </location>
</feature>
<organism evidence="6 7">
    <name type="scientific">Drosophila hydei</name>
    <name type="common">Fruit fly</name>
    <dbReference type="NCBI Taxonomy" id="7224"/>
    <lineage>
        <taxon>Eukaryota</taxon>
        <taxon>Metazoa</taxon>
        <taxon>Ecdysozoa</taxon>
        <taxon>Arthropoda</taxon>
        <taxon>Hexapoda</taxon>
        <taxon>Insecta</taxon>
        <taxon>Pterygota</taxon>
        <taxon>Neoptera</taxon>
        <taxon>Endopterygota</taxon>
        <taxon>Diptera</taxon>
        <taxon>Brachycera</taxon>
        <taxon>Muscomorpha</taxon>
        <taxon>Ephydroidea</taxon>
        <taxon>Drosophilidae</taxon>
        <taxon>Drosophila</taxon>
    </lineage>
</organism>
<comment type="catalytic activity">
    <reaction evidence="4">
        <text>hydrogencarbonate + H(+) = CO2 + H2O</text>
        <dbReference type="Rhea" id="RHEA:10748"/>
        <dbReference type="ChEBI" id="CHEBI:15377"/>
        <dbReference type="ChEBI" id="CHEBI:15378"/>
        <dbReference type="ChEBI" id="CHEBI:16526"/>
        <dbReference type="ChEBI" id="CHEBI:17544"/>
        <dbReference type="EC" id="4.2.1.1"/>
    </reaction>
</comment>
<dbReference type="EC" id="4.2.1.1" evidence="4"/>
<dbReference type="PANTHER" id="PTHR18952:SF137">
    <property type="entry name" value="CARBONIC ANHYDRASE"/>
    <property type="match status" value="1"/>
</dbReference>
<reference evidence="7" key="1">
    <citation type="submission" date="2025-08" db="UniProtKB">
        <authorList>
            <consortium name="RefSeq"/>
        </authorList>
    </citation>
    <scope>IDENTIFICATION</scope>
    <source>
        <strain evidence="7">15085-1641.00</strain>
        <tissue evidence="7">Whole body</tissue>
    </source>
</reference>
<dbReference type="InterPro" id="IPR018338">
    <property type="entry name" value="Carbonic_anhydrase_a-class_CS"/>
</dbReference>
<dbReference type="Proteomes" id="UP000504633">
    <property type="component" value="Unplaced"/>
</dbReference>
<dbReference type="OMA" id="HKNTRYA"/>
<sequence>MHNSSRWGLGVMLQFLLLAALGIAHLQAKIRLSEAYLNAISADDAAEQASGSYNYDQQGRDWEGLCQDGQQQSPIPLTYNEAIVTGIPRIHFYNYDQNLESPLVLTNNGHTANMVLPPTQNGQRAYINGGLLPGSFEAQSVHFHWGSANSKGSEHSINFQRYDVEMHIVHKNIRYAHQTVAEASAYWDGLAVLGVMFRAVDRAFSQNTGLLRIFNRLPLIIPYQANTTVAGRLTAGQLLGNIITGEFYSYNGSLTTPDCAESVTWTVFKDVAELPRRQIMKLWNLQESRMRPLINNYRALQDINDRPIYYRALQ</sequence>
<dbReference type="InterPro" id="IPR001148">
    <property type="entry name" value="CA_dom"/>
</dbReference>
<dbReference type="PROSITE" id="PS51144">
    <property type="entry name" value="ALPHA_CA_2"/>
    <property type="match status" value="1"/>
</dbReference>
<gene>
    <name evidence="7" type="primary">LOC111598568</name>
</gene>
<dbReference type="Gene3D" id="3.10.200.10">
    <property type="entry name" value="Alpha carbonic anhydrase"/>
    <property type="match status" value="1"/>
</dbReference>
<dbReference type="KEGG" id="dhe:111598568"/>
<dbReference type="PROSITE" id="PS00162">
    <property type="entry name" value="ALPHA_CA_1"/>
    <property type="match status" value="1"/>
</dbReference>
<keyword evidence="4" id="KW-0456">Lyase</keyword>
<dbReference type="GeneID" id="111598568"/>
<dbReference type="GO" id="GO:0004089">
    <property type="term" value="F:carbonate dehydratase activity"/>
    <property type="evidence" value="ECO:0007669"/>
    <property type="project" value="UniProtKB-UniRule"/>
</dbReference>
<dbReference type="SUPFAM" id="SSF51069">
    <property type="entry name" value="Carbonic anhydrase"/>
    <property type="match status" value="1"/>
</dbReference>
<dbReference type="Pfam" id="PF00194">
    <property type="entry name" value="Carb_anhydrase"/>
    <property type="match status" value="1"/>
</dbReference>
<name>A0A6J1LRS8_DROHY</name>
<evidence type="ECO:0000259" key="5">
    <source>
        <dbReference type="PROSITE" id="PS51144"/>
    </source>
</evidence>
<comment type="similarity">
    <text evidence="1 4">Belongs to the alpha-carbonic anhydrase family.</text>
</comment>
<comment type="function">
    <text evidence="4">Reversible hydration of carbon dioxide.</text>
</comment>
<protein>
    <recommendedName>
        <fullName evidence="4">Carbonic anhydrase</fullName>
        <ecNumber evidence="4">4.2.1.1</ecNumber>
    </recommendedName>
</protein>
<feature type="domain" description="Alpha-carbonic anhydrase" evidence="5">
    <location>
        <begin position="51"/>
        <end position="312"/>
    </location>
</feature>
<evidence type="ECO:0000313" key="7">
    <source>
        <dbReference type="RefSeq" id="XP_023169637.2"/>
    </source>
</evidence>
<dbReference type="GO" id="GO:0005737">
    <property type="term" value="C:cytoplasm"/>
    <property type="evidence" value="ECO:0007669"/>
    <property type="project" value="TreeGrafter"/>
</dbReference>
<dbReference type="OrthoDB" id="429145at2759"/>
<dbReference type="InterPro" id="IPR023561">
    <property type="entry name" value="Carbonic_anhydrase_a-class"/>
</dbReference>
<keyword evidence="4" id="KW-0732">Signal</keyword>
<evidence type="ECO:0000256" key="3">
    <source>
        <dbReference type="ARBA" id="ARBA00022833"/>
    </source>
</evidence>
<dbReference type="InterPro" id="IPR036398">
    <property type="entry name" value="CA_dom_sf"/>
</dbReference>
<dbReference type="PANTHER" id="PTHR18952">
    <property type="entry name" value="CARBONIC ANHYDRASE"/>
    <property type="match status" value="1"/>
</dbReference>
<dbReference type="RefSeq" id="XP_023169637.2">
    <property type="nucleotide sequence ID" value="XM_023313869.2"/>
</dbReference>
<evidence type="ECO:0000256" key="2">
    <source>
        <dbReference type="ARBA" id="ARBA00022723"/>
    </source>
</evidence>
<proteinExistence type="inferred from homology"/>
<dbReference type="CDD" id="cd00326">
    <property type="entry name" value="alpha_CA"/>
    <property type="match status" value="1"/>
</dbReference>
<accession>A0A6J1LRS8</accession>
<evidence type="ECO:0000256" key="4">
    <source>
        <dbReference type="RuleBase" id="RU367011"/>
    </source>
</evidence>